<keyword evidence="2" id="KW-1133">Transmembrane helix</keyword>
<keyword evidence="5" id="KW-1185">Reference proteome</keyword>
<feature type="region of interest" description="Disordered" evidence="1">
    <location>
        <begin position="247"/>
        <end position="279"/>
    </location>
</feature>
<feature type="domain" description="DUF5979" evidence="3">
    <location>
        <begin position="1382"/>
        <end position="1496"/>
    </location>
</feature>
<dbReference type="RefSeq" id="WP_047262829.1">
    <property type="nucleotide sequence ID" value="NZ_CP011542.1"/>
</dbReference>
<dbReference type="OrthoDB" id="4386102at2"/>
<accession>A0A0G3H4Y4</accession>
<evidence type="ECO:0000256" key="2">
    <source>
        <dbReference type="SAM" id="Phobius"/>
    </source>
</evidence>
<feature type="transmembrane region" description="Helical" evidence="2">
    <location>
        <begin position="1906"/>
        <end position="1925"/>
    </location>
</feature>
<evidence type="ECO:0000313" key="5">
    <source>
        <dbReference type="Proteomes" id="UP000035199"/>
    </source>
</evidence>
<dbReference type="InterPro" id="IPR046022">
    <property type="entry name" value="DUF5979"/>
</dbReference>
<organism evidence="4 5">
    <name type="scientific">Corynebacterium mustelae</name>
    <dbReference type="NCBI Taxonomy" id="571915"/>
    <lineage>
        <taxon>Bacteria</taxon>
        <taxon>Bacillati</taxon>
        <taxon>Actinomycetota</taxon>
        <taxon>Actinomycetes</taxon>
        <taxon>Mycobacteriales</taxon>
        <taxon>Corynebacteriaceae</taxon>
        <taxon>Corynebacterium</taxon>
    </lineage>
</organism>
<feature type="region of interest" description="Disordered" evidence="1">
    <location>
        <begin position="1326"/>
        <end position="1347"/>
    </location>
</feature>
<evidence type="ECO:0000259" key="3">
    <source>
        <dbReference type="Pfam" id="PF19407"/>
    </source>
</evidence>
<reference evidence="4 5" key="1">
    <citation type="journal article" date="2015" name="Genome Announc.">
        <title>Complete Genome Sequence of the Type Strain Corynebacterium mustelae DSM 45274, Isolated from Various Tissues of a Male Ferret with Lethal Sepsis.</title>
        <authorList>
            <person name="Ruckert C."/>
            <person name="Eimer J."/>
            <person name="Winkler A."/>
            <person name="Tauch A."/>
        </authorList>
    </citation>
    <scope>NUCLEOTIDE SEQUENCE [LARGE SCALE GENOMIC DNA]</scope>
    <source>
        <strain evidence="4 5">DSM 45274</strain>
    </source>
</reference>
<evidence type="ECO:0000256" key="1">
    <source>
        <dbReference type="SAM" id="MobiDB-lite"/>
    </source>
</evidence>
<dbReference type="Proteomes" id="UP000035199">
    <property type="component" value="Chromosome"/>
</dbReference>
<feature type="transmembrane region" description="Helical" evidence="2">
    <location>
        <begin position="12"/>
        <end position="34"/>
    </location>
</feature>
<name>A0A0G3H4Y4_9CORY</name>
<feature type="compositionally biased region" description="Polar residues" evidence="1">
    <location>
        <begin position="247"/>
        <end position="262"/>
    </location>
</feature>
<dbReference type="EMBL" id="CP011542">
    <property type="protein sequence ID" value="AKK06893.1"/>
    <property type="molecule type" value="Genomic_DNA"/>
</dbReference>
<protein>
    <recommendedName>
        <fullName evidence="3">DUF5979 domain-containing protein</fullName>
    </recommendedName>
</protein>
<keyword evidence="2" id="KW-0472">Membrane</keyword>
<dbReference type="PATRIC" id="fig|571915.4.peg.2781"/>
<dbReference type="STRING" id="571915.CMUST_12985"/>
<evidence type="ECO:0000313" key="4">
    <source>
        <dbReference type="EMBL" id="AKK06893.1"/>
    </source>
</evidence>
<feature type="domain" description="DUF5979" evidence="3">
    <location>
        <begin position="739"/>
        <end position="835"/>
    </location>
</feature>
<proteinExistence type="predicted"/>
<feature type="domain" description="DUF5979" evidence="3">
    <location>
        <begin position="494"/>
        <end position="583"/>
    </location>
</feature>
<dbReference type="KEGG" id="cmv:CMUST_12985"/>
<feature type="domain" description="DUF5979" evidence="3">
    <location>
        <begin position="1679"/>
        <end position="1737"/>
    </location>
</feature>
<dbReference type="Pfam" id="PF19407">
    <property type="entry name" value="DUF5979"/>
    <property type="match status" value="4"/>
</dbReference>
<reference evidence="5" key="2">
    <citation type="submission" date="2015-05" db="EMBL/GenBank/DDBJ databases">
        <title>Complete genome sequence of Corynebacterium mustelae DSM 45274, isolated from various tissues of a male ferret with lethal sepsis.</title>
        <authorList>
            <person name="Ruckert C."/>
            <person name="Albersmeier A."/>
            <person name="Winkler A."/>
            <person name="Tauch A."/>
        </authorList>
    </citation>
    <scope>NUCLEOTIDE SEQUENCE [LARGE SCALE GENOMIC DNA]</scope>
    <source>
        <strain evidence="5">DSM 45274</strain>
    </source>
</reference>
<gene>
    <name evidence="4" type="ORF">CMUST_12985</name>
</gene>
<keyword evidence="2" id="KW-0812">Transmembrane</keyword>
<sequence length="1934" mass="208246">MPIPKSRIRCILADIVIWLMVVTTGLVGLTVAFAPITRAQTTSQAFDPTKCQFREFTEATNELGQSLCWINFKDFNFEEARTVGSNMEIRLDPYVLKFKVNILDKGSDIRSMQARDLVVGSETFNPSTSAIRVRSGNRYVDTPTKITWDKALFGRTIEADGVHHRYFVPESGSDHEPVLGTTRRQRSVNTGINPRIRFSNVRFEHVDGQQPQFSLIVADAESTTNERIDSAPEFIGLRSYAGGKFTQLPSSEAPQNSGTPSAPTCGGGMRENYSQSERESGQTINYNYDLYCLGGTVRPGFRGAQRSGIFFAKVENPQDFEVTLGGIQNQGVAFAVQVRSTSSVVQVARRAENGVIDQHGRRIRESDFSIETRVVDTATGTRSPLGSTRTVVNKANPAQKGSSFVATADQKLEFFSTVANTESSDEAVIARYRPEWQCTNQLKEGAAKTPIAAEVTTEDSRPQSTALVDVPNEGTVECTVIWQERFPRTGVINVSKTTHPDLQDQYFKFEWNCEPPDPKFLVGYEFLAPRILTGNRRIQAGGNFNISGLPVGAQCTITESGGPARQKLTYRVNNSVVDPQDPISVGTSTIRLVSHSEPSKETVDLRVRSEVSYVQPGAESEVHNNHNARVSFQCENTPETTVNLSYRHTSGFVEANDGLAIDRSCTITYDQNRDAQQKRVGYIDSVSLEYDGQVIPGVLQGDVKDGVFRFEVRLPADTNTEQPLDVVFKPRLRTETYVLEISKTVTGSGASRVVALPTTVHWRCFVPGEQQPREGTIQATAAPQVTEALPHDSTCFVWEDSLVLPTGVEQVGETTIERFGAGTKRVITNSQAKQATEQSPHHILTLNPGTNKVVLSSEYIQQVAPVKVRITGAGPAAHHANISSYSISYTCGTATVGTASGLTNVVLAGFMDVPADTTTSLVYKGELKDILSNDSGELLVPIGNVCSVTIQTVWAPRGIRADVPTIPRKQVEAGNNLFTATVEYNYAGSGLTINANFATNPELGQPIPTAVVCSRPGIIGIFRRVVEISPQAPQLRLTAEEVPAGSECAISMSEDSGERSLDGRRALSVRSLEFSNLVQASAENNEKLEVYYLSIPNDNAVIDVTIDYEYVMRSMAFAVTNVEAQPERGVFADYPETESFAPTISVICQLPNGTEQPFAVKISNNAGQNKLSVPAFTQCSATQEATAFPEVVTVDTTATTAGSAGNRTINYTVVEDNQEVRFTNSFARATTSVTVVASFEVPDNPASGGSVVSPTPTAAATVTCAYGGREVFSHQVDVQPGDNQVADVPAGLDCKIAARSAALEVGFTLDGEQDPRTAYLEPSARWTITDGGQTSEASGSDAADENINVSPVFRTKVDHGATGNANRVTYGARYQWRMGQAELSKQISGAANHLEALKRTSANLEFSFTAICASPDSTAVDSSGLATPVRLSQFARTDTVVVGKLEAPIGSLCTITESQDAQLPQGFSITPQPDTQVTVSLDDASVNRLKITNHVTRTTTPYEVIAATAGEEALRHGDTELSFRCIHNGHQVDIATSTVLVAGAKQPHLLQVAELSRHAMEIDNPVYHLPIGAQCTVTAGGSALDPRPELKAVGTPQHRIPPTIFALNDKVVRSQPEDGVAELGDYSMSDGILDAWNKHSFTFEVPELTDADSIPLFAISHLIRDKVDLTLGKTLGGIAPKSEFPVTVDCGAVVSTGEVSPRRDLRVAEVPVGSACSIVESHGGTGDGSTPSVEWDFGAGLVPQQPPRNETALISVKPVAQVSDSSVDGQRWRMSIRNNYPKLSLTRSIAGAGIIGAIVLPPEATTATVEYTVRNDGATALRGITISEENSPLAGCTIPDLEPGASHTCFREMPLAEPGVMDSHEGHATASATDAHNQLTATASTTVIRLPFGGAWQLPDTGVRTLVFILLLGLVILGVAVVRYIRSARSEAED</sequence>